<feature type="transmembrane region" description="Helical" evidence="1">
    <location>
        <begin position="21"/>
        <end position="42"/>
    </location>
</feature>
<dbReference type="Pfam" id="PF11335">
    <property type="entry name" value="DUF3137"/>
    <property type="match status" value="1"/>
</dbReference>
<feature type="transmembrane region" description="Helical" evidence="1">
    <location>
        <begin position="143"/>
        <end position="163"/>
    </location>
</feature>
<dbReference type="RefSeq" id="WP_179237335.1">
    <property type="nucleotide sequence ID" value="NZ_JACBNQ010000003.1"/>
</dbReference>
<keyword evidence="3" id="KW-1185">Reference proteome</keyword>
<organism evidence="2 3">
    <name type="scientific">Sedimentibacter hydroxybenzoicus DSM 7310</name>
    <dbReference type="NCBI Taxonomy" id="1123245"/>
    <lineage>
        <taxon>Bacteria</taxon>
        <taxon>Bacillati</taxon>
        <taxon>Bacillota</taxon>
        <taxon>Tissierellia</taxon>
        <taxon>Sedimentibacter</taxon>
    </lineage>
</organism>
<dbReference type="Proteomes" id="UP000611629">
    <property type="component" value="Unassembled WGS sequence"/>
</dbReference>
<comment type="caution">
    <text evidence="2">The sequence shown here is derived from an EMBL/GenBank/DDBJ whole genome shotgun (WGS) entry which is preliminary data.</text>
</comment>
<reference evidence="2" key="1">
    <citation type="submission" date="2020-07" db="EMBL/GenBank/DDBJ databases">
        <title>Genomic analysis of a strain of Sedimentibacter Hydroxybenzoicus DSM7310.</title>
        <authorList>
            <person name="Ma S."/>
        </authorList>
    </citation>
    <scope>NUCLEOTIDE SEQUENCE</scope>
    <source>
        <strain evidence="2">DSM 7310</strain>
    </source>
</reference>
<dbReference type="InterPro" id="IPR021484">
    <property type="entry name" value="DUF3137"/>
</dbReference>
<name>A0A974BI83_SEDHY</name>
<gene>
    <name evidence="2" type="ORF">HZF24_05810</name>
</gene>
<keyword evidence="1" id="KW-0812">Transmembrane</keyword>
<evidence type="ECO:0000313" key="3">
    <source>
        <dbReference type="Proteomes" id="UP000611629"/>
    </source>
</evidence>
<accession>A0A974BI83</accession>
<feature type="transmembrane region" description="Helical" evidence="1">
    <location>
        <begin position="48"/>
        <end position="70"/>
    </location>
</feature>
<evidence type="ECO:0000256" key="1">
    <source>
        <dbReference type="SAM" id="Phobius"/>
    </source>
</evidence>
<dbReference type="EMBL" id="JACBNQ010000003">
    <property type="protein sequence ID" value="NYB73653.1"/>
    <property type="molecule type" value="Genomic_DNA"/>
</dbReference>
<proteinExistence type="predicted"/>
<dbReference type="AlphaFoldDB" id="A0A974BI83"/>
<sequence length="393" mass="45215">MSNVFKLLMIIRHTKYTHEKWLNVICGIVILRYTANIFSFFINIGVLGIIISTILSIVVAVICIVIFTLIKSVITHRIEKKNLYKLKEDAPAEMIDMIEMDKSRIESKRLGRNMAIASALMMIIAYIAFWMLMANVYDGDNGILIGAALILIVSPFIISSSIMGKKKWALDKNYKEFFEKSVINKVLESVFDVKEFNRWKGFEKNIVDDLKIFPQFDHYRGEDYLSARYKETDFVQSDVYLSRDEERRRTDKKGNTRIEIVSVTVFRGRLVIVDYDAISDEPVYVHDKRIKNTRTIIETESGSFNDRFAIEAGSSLSAMRILKPQVLEGILTASNKLNCSMSMVFKDDKIYMAINSGDSFVSENYGGSIFEHEERIKKDVQIIIDLIDSIYLK</sequence>
<keyword evidence="1" id="KW-0472">Membrane</keyword>
<protein>
    <submittedName>
        <fullName evidence="2">DUF3137 domain-containing protein</fullName>
    </submittedName>
</protein>
<feature type="transmembrane region" description="Helical" evidence="1">
    <location>
        <begin position="114"/>
        <end position="137"/>
    </location>
</feature>
<evidence type="ECO:0000313" key="2">
    <source>
        <dbReference type="EMBL" id="NYB73653.1"/>
    </source>
</evidence>
<keyword evidence="1" id="KW-1133">Transmembrane helix</keyword>